<protein>
    <submittedName>
        <fullName evidence="4">TetR/AcrR family transcriptional regulator</fullName>
    </submittedName>
</protein>
<dbReference type="InterPro" id="IPR041479">
    <property type="entry name" value="TetR_CgmR_C"/>
</dbReference>
<keyword evidence="4" id="KW-0614">Plasmid</keyword>
<dbReference type="GO" id="GO:0003677">
    <property type="term" value="F:DNA binding"/>
    <property type="evidence" value="ECO:0007669"/>
    <property type="project" value="UniProtKB-UniRule"/>
</dbReference>
<dbReference type="Pfam" id="PF17937">
    <property type="entry name" value="TetR_C_28"/>
    <property type="match status" value="1"/>
</dbReference>
<evidence type="ECO:0000313" key="4">
    <source>
        <dbReference type="EMBL" id="XBT97377.1"/>
    </source>
</evidence>
<dbReference type="RefSeq" id="WP_349962442.1">
    <property type="nucleotide sequence ID" value="NZ_CP157962.1"/>
</dbReference>
<evidence type="ECO:0000259" key="3">
    <source>
        <dbReference type="PROSITE" id="PS50977"/>
    </source>
</evidence>
<proteinExistence type="predicted"/>
<keyword evidence="1 2" id="KW-0238">DNA-binding</keyword>
<dbReference type="InterPro" id="IPR009057">
    <property type="entry name" value="Homeodomain-like_sf"/>
</dbReference>
<evidence type="ECO:0000256" key="2">
    <source>
        <dbReference type="PROSITE-ProRule" id="PRU00335"/>
    </source>
</evidence>
<sequence length="189" mass="21220">METDVGRIRKIMKDDILDAAERVVLKLGASGLSIDAVAQEAGVSKSTVVYDHKSKSALLEALIDRRLTMELERQKQFVAESANTPHPELYGRIKSAERVANETERAVAMAISASVSHEEKLQQQMRDWTLDDLKAMTDGPRPKAALMAYLALSGFYFTELFAVHQWSEDEQSQILEGVRTIYTSYPEEK</sequence>
<feature type="DNA-binding region" description="H-T-H motif" evidence="2">
    <location>
        <begin position="33"/>
        <end position="52"/>
    </location>
</feature>
<organism evidence="4">
    <name type="scientific">Rhizobium sp. ZPR3</name>
    <dbReference type="NCBI Taxonomy" id="3158967"/>
    <lineage>
        <taxon>Bacteria</taxon>
        <taxon>Pseudomonadati</taxon>
        <taxon>Pseudomonadota</taxon>
        <taxon>Alphaproteobacteria</taxon>
        <taxon>Hyphomicrobiales</taxon>
        <taxon>Rhizobiaceae</taxon>
        <taxon>Rhizobium/Agrobacterium group</taxon>
        <taxon>Rhizobium</taxon>
    </lineage>
</organism>
<dbReference type="InterPro" id="IPR001647">
    <property type="entry name" value="HTH_TetR"/>
</dbReference>
<dbReference type="Gene3D" id="1.10.357.10">
    <property type="entry name" value="Tetracycline Repressor, domain 2"/>
    <property type="match status" value="1"/>
</dbReference>
<dbReference type="PRINTS" id="PR00455">
    <property type="entry name" value="HTHTETR"/>
</dbReference>
<dbReference type="SUPFAM" id="SSF46689">
    <property type="entry name" value="Homeodomain-like"/>
    <property type="match status" value="1"/>
</dbReference>
<dbReference type="EMBL" id="CP157962">
    <property type="protein sequence ID" value="XBT97377.1"/>
    <property type="molecule type" value="Genomic_DNA"/>
</dbReference>
<gene>
    <name evidence="4" type="ORF">ABM479_29350</name>
</gene>
<evidence type="ECO:0000256" key="1">
    <source>
        <dbReference type="ARBA" id="ARBA00023125"/>
    </source>
</evidence>
<geneLocation type="plasmid" evidence="4">
    <name>unnamed2</name>
</geneLocation>
<dbReference type="AlphaFoldDB" id="A0AAU7S4Q5"/>
<feature type="domain" description="HTH tetR-type" evidence="3">
    <location>
        <begin position="10"/>
        <end position="70"/>
    </location>
</feature>
<accession>A0AAU7S4Q5</accession>
<reference evidence="4" key="1">
    <citation type="submission" date="2024-06" db="EMBL/GenBank/DDBJ databases">
        <authorList>
            <person name="Li T."/>
            <person name="Gao R."/>
        </authorList>
    </citation>
    <scope>NUCLEOTIDE SEQUENCE</scope>
    <source>
        <strain evidence="4">ZPR3</strain>
        <plasmid evidence="4">unnamed2</plasmid>
    </source>
</reference>
<name>A0AAU7S4Q5_9HYPH</name>
<dbReference type="PROSITE" id="PS50977">
    <property type="entry name" value="HTH_TETR_2"/>
    <property type="match status" value="1"/>
</dbReference>
<dbReference type="Pfam" id="PF00440">
    <property type="entry name" value="TetR_N"/>
    <property type="match status" value="1"/>
</dbReference>